<protein>
    <submittedName>
        <fullName evidence="1">Uncharacterized protein</fullName>
    </submittedName>
</protein>
<gene>
    <name evidence="1" type="ORF">M9H77_10591</name>
</gene>
<sequence>MLSGGGAGRVVRLNNGVTMPVIGLGTYSCENDWHTTEKAVRTALKMGYRHFDTAKIYGSEPALGSALRRAISEGEIEREEIFVTSKLWSSDHHDPVSALMQTLHNLGLEYVDLYLVHWPVKLKIGVNDPVPREEDFEELDMESTWFGMEKCLEMGLCRSIGVSNFSCRKIQQLLSFASVPPAVNQVEMHPMWRQNKLRQFCWEQGIHVSAYSPLGGPGNSWGSTAVVDHPIIQSIAFKHQATPAQVALGWGISNGASVIVKSFNPRRMKENIKALYLQLDEYDFHNIEMMEERKIMRGEFFANETTSPYRTIEDLWDGEI</sequence>
<proteinExistence type="predicted"/>
<evidence type="ECO:0000313" key="1">
    <source>
        <dbReference type="EMBL" id="KAI5670227.1"/>
    </source>
</evidence>
<reference evidence="2" key="1">
    <citation type="journal article" date="2023" name="Nat. Plants">
        <title>Single-cell RNA sequencing provides a high-resolution roadmap for understanding the multicellular compartmentation of specialized metabolism.</title>
        <authorList>
            <person name="Sun S."/>
            <person name="Shen X."/>
            <person name="Li Y."/>
            <person name="Li Y."/>
            <person name="Wang S."/>
            <person name="Li R."/>
            <person name="Zhang H."/>
            <person name="Shen G."/>
            <person name="Guo B."/>
            <person name="Wei J."/>
            <person name="Xu J."/>
            <person name="St-Pierre B."/>
            <person name="Chen S."/>
            <person name="Sun C."/>
        </authorList>
    </citation>
    <scope>NUCLEOTIDE SEQUENCE [LARGE SCALE GENOMIC DNA]</scope>
</reference>
<comment type="caution">
    <text evidence="1">The sequence shown here is derived from an EMBL/GenBank/DDBJ whole genome shotgun (WGS) entry which is preliminary data.</text>
</comment>
<keyword evidence="2" id="KW-1185">Reference proteome</keyword>
<dbReference type="EMBL" id="CM044703">
    <property type="protein sequence ID" value="KAI5670227.1"/>
    <property type="molecule type" value="Genomic_DNA"/>
</dbReference>
<accession>A0ACC0BC98</accession>
<evidence type="ECO:0000313" key="2">
    <source>
        <dbReference type="Proteomes" id="UP001060085"/>
    </source>
</evidence>
<organism evidence="1 2">
    <name type="scientific">Catharanthus roseus</name>
    <name type="common">Madagascar periwinkle</name>
    <name type="synonym">Vinca rosea</name>
    <dbReference type="NCBI Taxonomy" id="4058"/>
    <lineage>
        <taxon>Eukaryota</taxon>
        <taxon>Viridiplantae</taxon>
        <taxon>Streptophyta</taxon>
        <taxon>Embryophyta</taxon>
        <taxon>Tracheophyta</taxon>
        <taxon>Spermatophyta</taxon>
        <taxon>Magnoliopsida</taxon>
        <taxon>eudicotyledons</taxon>
        <taxon>Gunneridae</taxon>
        <taxon>Pentapetalae</taxon>
        <taxon>asterids</taxon>
        <taxon>lamiids</taxon>
        <taxon>Gentianales</taxon>
        <taxon>Apocynaceae</taxon>
        <taxon>Rauvolfioideae</taxon>
        <taxon>Vinceae</taxon>
        <taxon>Catharanthinae</taxon>
        <taxon>Catharanthus</taxon>
    </lineage>
</organism>
<name>A0ACC0BC98_CATRO</name>
<dbReference type="Proteomes" id="UP001060085">
    <property type="component" value="Linkage Group LG03"/>
</dbReference>